<organism evidence="2 3">
    <name type="scientific">Microbacterium oleivorans</name>
    <dbReference type="NCBI Taxonomy" id="273677"/>
    <lineage>
        <taxon>Bacteria</taxon>
        <taxon>Bacillati</taxon>
        <taxon>Actinomycetota</taxon>
        <taxon>Actinomycetes</taxon>
        <taxon>Micrococcales</taxon>
        <taxon>Microbacteriaceae</taxon>
        <taxon>Microbacterium</taxon>
    </lineage>
</organism>
<dbReference type="EMBL" id="CP058316">
    <property type="protein sequence ID" value="QLD12424.1"/>
    <property type="molecule type" value="Genomic_DNA"/>
</dbReference>
<dbReference type="Pfam" id="PF04101">
    <property type="entry name" value="Glyco_tran_28_C"/>
    <property type="match status" value="1"/>
</dbReference>
<reference evidence="2 3" key="1">
    <citation type="submission" date="2020-06" db="EMBL/GenBank/DDBJ databases">
        <authorList>
            <person name="Jo H."/>
        </authorList>
    </citation>
    <scope>NUCLEOTIDE SEQUENCE [LARGE SCALE GENOMIC DNA]</scope>
    <source>
        <strain evidence="2 3">I46</strain>
    </source>
</reference>
<evidence type="ECO:0000313" key="3">
    <source>
        <dbReference type="Proteomes" id="UP000509638"/>
    </source>
</evidence>
<evidence type="ECO:0000259" key="1">
    <source>
        <dbReference type="Pfam" id="PF04101"/>
    </source>
</evidence>
<dbReference type="Gene3D" id="3.40.50.2000">
    <property type="entry name" value="Glycogen Phosphorylase B"/>
    <property type="match status" value="1"/>
</dbReference>
<dbReference type="InterPro" id="IPR007235">
    <property type="entry name" value="Glyco_trans_28_C"/>
</dbReference>
<dbReference type="AlphaFoldDB" id="A0A7D5EXZ2"/>
<dbReference type="SUPFAM" id="SSF53756">
    <property type="entry name" value="UDP-Glycosyltransferase/glycogen phosphorylase"/>
    <property type="match status" value="1"/>
</dbReference>
<gene>
    <name evidence="2" type="ORF">HW566_11990</name>
</gene>
<accession>A0A7D5EXZ2</accession>
<feature type="domain" description="Glycosyl transferase family 28 C-terminal" evidence="1">
    <location>
        <begin position="234"/>
        <end position="290"/>
    </location>
</feature>
<name>A0A7D5EXZ2_9MICO</name>
<dbReference type="PANTHER" id="PTHR21015:SF22">
    <property type="entry name" value="GLYCOSYLTRANSFERASE"/>
    <property type="match status" value="1"/>
</dbReference>
<sequence>MTRRVGWYVHHHGRGHLTRMLAIAPHLPLEVVCFSSLAAPSELPANVSWVELARDDDPAPTLPADDPTAGGLLHWAPLGHGGHRSRLAVIAAAVATGGVGAFVVDVSAEVTLFVRLLGVPVVIITQPGERVDEPHRLAFAAARRIIAPWPGEIYAPPHLSALGDRVAFVGGISRFAGRVPSGPRSRDGAVVLLGGGGGARVAPSDIADAERATARTWHVLGAGGAGWIADPWDALATASVVVSWSGQNAVADLAAAAAPAVIIPQERPFSEQRATALALARAGLAVAVDEWPDAERWPELLAEATELGDAWGAWRTDGAAERAAAVILAATSPGGRA</sequence>
<dbReference type="RefSeq" id="WP_178013168.1">
    <property type="nucleotide sequence ID" value="NZ_CP058316.1"/>
</dbReference>
<proteinExistence type="predicted"/>
<evidence type="ECO:0000313" key="2">
    <source>
        <dbReference type="EMBL" id="QLD12424.1"/>
    </source>
</evidence>
<dbReference type="PANTHER" id="PTHR21015">
    <property type="entry name" value="UDP-N-ACETYLGLUCOSAMINE--N-ACETYLMURAMYL-(PENTAPEPTIDE) PYROPHOSPHORYL-UNDECAPRENOL N-ACETYLGLUCOSAMINE TRANSFERASE 1"/>
    <property type="match status" value="1"/>
</dbReference>
<dbReference type="Proteomes" id="UP000509638">
    <property type="component" value="Chromosome"/>
</dbReference>
<dbReference type="GO" id="GO:0016758">
    <property type="term" value="F:hexosyltransferase activity"/>
    <property type="evidence" value="ECO:0007669"/>
    <property type="project" value="InterPro"/>
</dbReference>
<protein>
    <recommendedName>
        <fullName evidence="1">Glycosyl transferase family 28 C-terminal domain-containing protein</fullName>
    </recommendedName>
</protein>